<dbReference type="PROSITE" id="PS00455">
    <property type="entry name" value="AMP_BINDING"/>
    <property type="match status" value="1"/>
</dbReference>
<protein>
    <submittedName>
        <fullName evidence="5">Cyclohexanecarboxylate-CoA ligase</fullName>
    </submittedName>
</protein>
<evidence type="ECO:0000259" key="3">
    <source>
        <dbReference type="Pfam" id="PF00501"/>
    </source>
</evidence>
<dbReference type="PANTHER" id="PTHR43201">
    <property type="entry name" value="ACYL-COA SYNTHETASE"/>
    <property type="match status" value="1"/>
</dbReference>
<feature type="domain" description="AMP-binding enzyme C-terminal" evidence="4">
    <location>
        <begin position="446"/>
        <end position="523"/>
    </location>
</feature>
<keyword evidence="6" id="KW-1185">Reference proteome</keyword>
<dbReference type="InterPro" id="IPR045851">
    <property type="entry name" value="AMP-bd_C_sf"/>
</dbReference>
<comment type="caution">
    <text evidence="5">The sequence shown here is derived from an EMBL/GenBank/DDBJ whole genome shotgun (WGS) entry which is preliminary data.</text>
</comment>
<comment type="similarity">
    <text evidence="1">Belongs to the ATP-dependent AMP-binding enzyme family.</text>
</comment>
<evidence type="ECO:0000313" key="5">
    <source>
        <dbReference type="EMBL" id="GMG88386.1"/>
    </source>
</evidence>
<name>A0ABQ6M204_9GAMM</name>
<evidence type="ECO:0000313" key="6">
    <source>
        <dbReference type="Proteomes" id="UP001224392"/>
    </source>
</evidence>
<keyword evidence="2 5" id="KW-0436">Ligase</keyword>
<dbReference type="Proteomes" id="UP001224392">
    <property type="component" value="Unassembled WGS sequence"/>
</dbReference>
<dbReference type="SUPFAM" id="SSF56801">
    <property type="entry name" value="Acetyl-CoA synthetase-like"/>
    <property type="match status" value="1"/>
</dbReference>
<dbReference type="InterPro" id="IPR042099">
    <property type="entry name" value="ANL_N_sf"/>
</dbReference>
<dbReference type="Gene3D" id="3.40.50.12780">
    <property type="entry name" value="N-terminal domain of ligase-like"/>
    <property type="match status" value="1"/>
</dbReference>
<dbReference type="InterPro" id="IPR000873">
    <property type="entry name" value="AMP-dep_synth/lig_dom"/>
</dbReference>
<evidence type="ECO:0000256" key="1">
    <source>
        <dbReference type="ARBA" id="ARBA00006432"/>
    </source>
</evidence>
<dbReference type="Pfam" id="PF00501">
    <property type="entry name" value="AMP-binding"/>
    <property type="match status" value="1"/>
</dbReference>
<evidence type="ECO:0000256" key="2">
    <source>
        <dbReference type="ARBA" id="ARBA00022598"/>
    </source>
</evidence>
<evidence type="ECO:0000259" key="4">
    <source>
        <dbReference type="Pfam" id="PF13193"/>
    </source>
</evidence>
<dbReference type="InterPro" id="IPR020845">
    <property type="entry name" value="AMP-binding_CS"/>
</dbReference>
<dbReference type="Gene3D" id="3.30.300.30">
    <property type="match status" value="1"/>
</dbReference>
<feature type="domain" description="AMP-dependent synthetase/ligase" evidence="3">
    <location>
        <begin position="28"/>
        <end position="395"/>
    </location>
</feature>
<accession>A0ABQ6M204</accession>
<dbReference type="RefSeq" id="WP_285764999.1">
    <property type="nucleotide sequence ID" value="NZ_BSYJ01000006.1"/>
</dbReference>
<gene>
    <name evidence="5" type="ORF">MNKW57_27070</name>
</gene>
<dbReference type="GO" id="GO:0016874">
    <property type="term" value="F:ligase activity"/>
    <property type="evidence" value="ECO:0007669"/>
    <property type="project" value="UniProtKB-KW"/>
</dbReference>
<reference evidence="5 6" key="1">
    <citation type="submission" date="2023-04" db="EMBL/GenBank/DDBJ databases">
        <title>Marinobulbifer ophiurae gen. nov., sp. Nov., isolate from tissue of brittle star Ophioplocus japonicus.</title>
        <authorList>
            <person name="Kawano K."/>
            <person name="Sawayama S."/>
            <person name="Nakagawa S."/>
        </authorList>
    </citation>
    <scope>NUCLEOTIDE SEQUENCE [LARGE SCALE GENOMIC DNA]</scope>
    <source>
        <strain evidence="5 6">NKW57</strain>
    </source>
</reference>
<sequence>MINPITEQRIQRDSGLWANMTIADGAWKKAESRPDEVAIYLETEPAITYGSIAEQARRLITGLQKLGMEEGDVISFQLPNWREAVVLDIAASAMGLIVNPVIPIYRDRELRFILKDARTKLIYIPEKIRSLEFPSMLASLKFDLPDLQHIVTVRAEDDYEGMLRFEDLLDNEPADLNRLPEIDPNSVKTILYTSGTTGNPKAVLHSHNTLSRVIQNSLDHWEMDGKDIMLMPSPVTHITGYGSGMVLPFITPVKSALMARWDADAAVAFIQETGATASVGATPFLVELLAAAKRNNTRLPTMRLFACGGAAVPPQLIHQCYEELENCRAFRVYGSTEAPVITQGFVHDGEQELAAETDGKIYGYDVKIVDDHGKALPIGSEGEIVARGAGMMLGYADAEQNAAAHDTEGYFYTGDIGVRTKDDAILITDRKKDIIIRGGENLSAKEIEDVLHDHPQIKEAAVVAMPHQRLGEGVCAYIIPSSDNHGLDLAEVAMFADRASLARQKIPEHIELVTDLPRTASGKVKKDILRKQIAEKLEAETV</sequence>
<organism evidence="5 6">
    <name type="scientific">Biformimicrobium ophioploci</name>
    <dbReference type="NCBI Taxonomy" id="3036711"/>
    <lineage>
        <taxon>Bacteria</taxon>
        <taxon>Pseudomonadati</taxon>
        <taxon>Pseudomonadota</taxon>
        <taxon>Gammaproteobacteria</taxon>
        <taxon>Cellvibrionales</taxon>
        <taxon>Microbulbiferaceae</taxon>
        <taxon>Biformimicrobium</taxon>
    </lineage>
</organism>
<proteinExistence type="inferred from homology"/>
<dbReference type="Pfam" id="PF13193">
    <property type="entry name" value="AMP-binding_C"/>
    <property type="match status" value="1"/>
</dbReference>
<dbReference type="EMBL" id="BSYJ01000006">
    <property type="protein sequence ID" value="GMG88386.1"/>
    <property type="molecule type" value="Genomic_DNA"/>
</dbReference>
<dbReference type="InterPro" id="IPR025110">
    <property type="entry name" value="AMP-bd_C"/>
</dbReference>
<dbReference type="PANTHER" id="PTHR43201:SF5">
    <property type="entry name" value="MEDIUM-CHAIN ACYL-COA LIGASE ACSF2, MITOCHONDRIAL"/>
    <property type="match status" value="1"/>
</dbReference>